<proteinExistence type="predicted"/>
<keyword evidence="2" id="KW-1185">Reference proteome</keyword>
<name>A0ABV1RM73_9ALTE</name>
<accession>A0ABV1RM73</accession>
<dbReference type="Proteomes" id="UP001467690">
    <property type="component" value="Unassembled WGS sequence"/>
</dbReference>
<sequence length="74" mass="8472">MPITMIDYTKQLHAEIDQTPEEYRPLLLRIVHSFNEGVSAELPSAEASFKESWKEVVAGKTHSIETLWDDIDVD</sequence>
<organism evidence="1 2">
    <name type="scientific">Catenovulum sediminis</name>
    <dbReference type="NCBI Taxonomy" id="1740262"/>
    <lineage>
        <taxon>Bacteria</taxon>
        <taxon>Pseudomonadati</taxon>
        <taxon>Pseudomonadota</taxon>
        <taxon>Gammaproteobacteria</taxon>
        <taxon>Alteromonadales</taxon>
        <taxon>Alteromonadaceae</taxon>
        <taxon>Catenovulum</taxon>
    </lineage>
</organism>
<comment type="caution">
    <text evidence="1">The sequence shown here is derived from an EMBL/GenBank/DDBJ whole genome shotgun (WGS) entry which is preliminary data.</text>
</comment>
<evidence type="ECO:0000313" key="2">
    <source>
        <dbReference type="Proteomes" id="UP001467690"/>
    </source>
</evidence>
<dbReference type="EMBL" id="JBELOE010000280">
    <property type="protein sequence ID" value="MER2494048.1"/>
    <property type="molecule type" value="Genomic_DNA"/>
</dbReference>
<evidence type="ECO:0000313" key="1">
    <source>
        <dbReference type="EMBL" id="MER2494048.1"/>
    </source>
</evidence>
<dbReference type="RefSeq" id="WP_350403071.1">
    <property type="nucleotide sequence ID" value="NZ_JBELOE010000280.1"/>
</dbReference>
<reference evidence="1 2" key="1">
    <citation type="submission" date="2024-06" db="EMBL/GenBank/DDBJ databases">
        <authorList>
            <person name="Chen R.Y."/>
        </authorList>
    </citation>
    <scope>NUCLEOTIDE SEQUENCE [LARGE SCALE GENOMIC DNA]</scope>
    <source>
        <strain evidence="1 2">D2</strain>
    </source>
</reference>
<gene>
    <name evidence="1" type="ORF">ABS311_19405</name>
</gene>
<protein>
    <recommendedName>
        <fullName evidence="3">Addiction module antitoxin RelB</fullName>
    </recommendedName>
</protein>
<evidence type="ECO:0008006" key="3">
    <source>
        <dbReference type="Google" id="ProtNLM"/>
    </source>
</evidence>